<dbReference type="GO" id="GO:0004252">
    <property type="term" value="F:serine-type endopeptidase activity"/>
    <property type="evidence" value="ECO:0007669"/>
    <property type="project" value="InterPro"/>
</dbReference>
<dbReference type="GO" id="GO:0006465">
    <property type="term" value="P:signal peptide processing"/>
    <property type="evidence" value="ECO:0007669"/>
    <property type="project" value="TreeGrafter"/>
</dbReference>
<evidence type="ECO:0000256" key="3">
    <source>
        <dbReference type="ARBA" id="ARBA00022692"/>
    </source>
</evidence>
<feature type="transmembrane region" description="Helical" evidence="8">
    <location>
        <begin position="371"/>
        <end position="394"/>
    </location>
</feature>
<evidence type="ECO:0000256" key="2">
    <source>
        <dbReference type="ARBA" id="ARBA00009045"/>
    </source>
</evidence>
<proteinExistence type="inferred from homology"/>
<evidence type="ECO:0000256" key="7">
    <source>
        <dbReference type="SAM" id="Coils"/>
    </source>
</evidence>
<name>A0A2T2P5T5_CORCC</name>
<comment type="subcellular location">
    <subcellularLocation>
        <location evidence="1">Membrane</location>
        <topology evidence="1">Multi-pass membrane protein</topology>
    </subcellularLocation>
</comment>
<reference evidence="10 11" key="1">
    <citation type="journal article" date="2018" name="Front. Microbiol.">
        <title>Genome-Wide Analysis of Corynespora cassiicola Leaf Fall Disease Putative Effectors.</title>
        <authorList>
            <person name="Lopez D."/>
            <person name="Ribeiro S."/>
            <person name="Label P."/>
            <person name="Fumanal B."/>
            <person name="Venisse J.S."/>
            <person name="Kohler A."/>
            <person name="de Oliveira R.R."/>
            <person name="Labutti K."/>
            <person name="Lipzen A."/>
            <person name="Lail K."/>
            <person name="Bauer D."/>
            <person name="Ohm R.A."/>
            <person name="Barry K.W."/>
            <person name="Spatafora J."/>
            <person name="Grigoriev I.V."/>
            <person name="Martin F.M."/>
            <person name="Pujade-Renaud V."/>
        </authorList>
    </citation>
    <scope>NUCLEOTIDE SEQUENCE [LARGE SCALE GENOMIC DNA]</scope>
    <source>
        <strain evidence="10 11">Philippines</strain>
    </source>
</reference>
<feature type="transmembrane region" description="Helical" evidence="8">
    <location>
        <begin position="520"/>
        <end position="538"/>
    </location>
</feature>
<evidence type="ECO:0000256" key="6">
    <source>
        <dbReference type="ARBA" id="ARBA00023136"/>
    </source>
</evidence>
<feature type="transmembrane region" description="Helical" evidence="8">
    <location>
        <begin position="337"/>
        <end position="359"/>
    </location>
</feature>
<dbReference type="AlphaFoldDB" id="A0A2T2P5T5"/>
<keyword evidence="11" id="KW-1185">Reference proteome</keyword>
<dbReference type="EMBL" id="KZ678129">
    <property type="protein sequence ID" value="PSN72856.1"/>
    <property type="molecule type" value="Genomic_DNA"/>
</dbReference>
<evidence type="ECO:0000313" key="11">
    <source>
        <dbReference type="Proteomes" id="UP000240883"/>
    </source>
</evidence>
<dbReference type="PANTHER" id="PTHR43731">
    <property type="entry name" value="RHOMBOID PROTEASE"/>
    <property type="match status" value="1"/>
</dbReference>
<feature type="transmembrane region" description="Helical" evidence="8">
    <location>
        <begin position="550"/>
        <end position="567"/>
    </location>
</feature>
<dbReference type="Proteomes" id="UP000240883">
    <property type="component" value="Unassembled WGS sequence"/>
</dbReference>
<keyword evidence="7" id="KW-0175">Coiled coil</keyword>
<comment type="similarity">
    <text evidence="2">Belongs to the peptidase S54 family.</text>
</comment>
<dbReference type="SUPFAM" id="SSF144091">
    <property type="entry name" value="Rhomboid-like"/>
    <property type="match status" value="1"/>
</dbReference>
<evidence type="ECO:0000256" key="5">
    <source>
        <dbReference type="ARBA" id="ARBA00022989"/>
    </source>
</evidence>
<organism evidence="10 11">
    <name type="scientific">Corynespora cassiicola Philippines</name>
    <dbReference type="NCBI Taxonomy" id="1448308"/>
    <lineage>
        <taxon>Eukaryota</taxon>
        <taxon>Fungi</taxon>
        <taxon>Dikarya</taxon>
        <taxon>Ascomycota</taxon>
        <taxon>Pezizomycotina</taxon>
        <taxon>Dothideomycetes</taxon>
        <taxon>Pleosporomycetidae</taxon>
        <taxon>Pleosporales</taxon>
        <taxon>Corynesporascaceae</taxon>
        <taxon>Corynespora</taxon>
    </lineage>
</organism>
<keyword evidence="6 8" id="KW-0472">Membrane</keyword>
<dbReference type="Gene3D" id="1.20.1540.10">
    <property type="entry name" value="Rhomboid-like"/>
    <property type="match status" value="1"/>
</dbReference>
<feature type="coiled-coil region" evidence="7">
    <location>
        <begin position="206"/>
        <end position="271"/>
    </location>
</feature>
<feature type="transmembrane region" description="Helical" evidence="8">
    <location>
        <begin position="452"/>
        <end position="472"/>
    </location>
</feature>
<dbReference type="STRING" id="1448308.A0A2T2P5T5"/>
<accession>A0A2T2P5T5</accession>
<sequence>MSNALPMALLRPSCAALRPPPVTQHWNSLTLAFARRFCSSQQPPFYSPKDRPSVLSTLRSSPLVDSQCRLFSSTLRSRASVDDPLSAQRRRTVRIGPLPTGNVDDATIRRIFGGHISGVEGNHILRILQHRRTSGSLADYGVDNLGKHYVHVTREQALKGLEWLREMFPVDEARAAQEWAEREANRIAYELWLADPENDSKYKDPARAFKKHQEELKKQQEEYEEEQRIGMLRVGKSQFDRNIEEKRRQRLEAVTKKAEEKESKEREMEEKLASGEWVRTPGGTQLMKPGQTAYVDIFGREQVSRRAEMLEKYRKMAQTPFKSEEEMLKSSTTAQRLYPMTAFVFFVCVCAWGFAHYYIPPSSNYRLFPDWSPTTATMGALIGLNFLVCALWRVGPLWPIMSRWFMHTPGYPRAFQAVGNTISHVQYEHLFSNMMFLGLAGTVCHDLVDRGIFLGTYVAGGAVGSLFTLYWANLGKGVPSAHSVGASACIWAISALYLLVTDQEKVKIPITGQETGFYPLSLLALIVAVEVWTAFRSLRSIKATPMDHASHFGGLAVGMTVGGYLRATGFKQKTQKKEGVQQKAGVQDKTVDVGALVKEEAKEVKESISKAVK</sequence>
<dbReference type="InterPro" id="IPR035952">
    <property type="entry name" value="Rhomboid-like_sf"/>
</dbReference>
<feature type="transmembrane region" description="Helical" evidence="8">
    <location>
        <begin position="484"/>
        <end position="500"/>
    </location>
</feature>
<feature type="domain" description="Peptidase S54 rhomboid" evidence="9">
    <location>
        <begin position="417"/>
        <end position="565"/>
    </location>
</feature>
<dbReference type="InterPro" id="IPR022764">
    <property type="entry name" value="Peptidase_S54_rhomboid_dom"/>
</dbReference>
<dbReference type="GO" id="GO:0016020">
    <property type="term" value="C:membrane"/>
    <property type="evidence" value="ECO:0007669"/>
    <property type="project" value="UniProtKB-SubCell"/>
</dbReference>
<gene>
    <name evidence="10" type="ORF">BS50DRAFT_513727</name>
</gene>
<keyword evidence="5 8" id="KW-1133">Transmembrane helix</keyword>
<dbReference type="PANTHER" id="PTHR43731:SF14">
    <property type="entry name" value="PRESENILIN-ASSOCIATED RHOMBOID-LIKE PROTEIN, MITOCHONDRIAL"/>
    <property type="match status" value="1"/>
</dbReference>
<dbReference type="InterPro" id="IPR050925">
    <property type="entry name" value="Rhomboid_protease_S54"/>
</dbReference>
<keyword evidence="3 8" id="KW-0812">Transmembrane</keyword>
<evidence type="ECO:0000256" key="1">
    <source>
        <dbReference type="ARBA" id="ARBA00004141"/>
    </source>
</evidence>
<evidence type="ECO:0000259" key="9">
    <source>
        <dbReference type="Pfam" id="PF01694"/>
    </source>
</evidence>
<evidence type="ECO:0000313" key="10">
    <source>
        <dbReference type="EMBL" id="PSN72856.1"/>
    </source>
</evidence>
<keyword evidence="4" id="KW-0378">Hydrolase</keyword>
<protein>
    <recommendedName>
        <fullName evidence="9">Peptidase S54 rhomboid domain-containing protein</fullName>
    </recommendedName>
</protein>
<evidence type="ECO:0000256" key="4">
    <source>
        <dbReference type="ARBA" id="ARBA00022801"/>
    </source>
</evidence>
<dbReference type="Pfam" id="PF01694">
    <property type="entry name" value="Rhomboid"/>
    <property type="match status" value="1"/>
</dbReference>
<dbReference type="OrthoDB" id="10260614at2759"/>
<evidence type="ECO:0000256" key="8">
    <source>
        <dbReference type="SAM" id="Phobius"/>
    </source>
</evidence>